<dbReference type="Pfam" id="PF00096">
    <property type="entry name" value="zf-C2H2"/>
    <property type="match status" value="2"/>
</dbReference>
<dbReference type="InterPro" id="IPR036236">
    <property type="entry name" value="Znf_C2H2_sf"/>
</dbReference>
<keyword evidence="1" id="KW-0479">Metal-binding</keyword>
<protein>
    <submittedName>
        <fullName evidence="12">Uncharacterized protein</fullName>
    </submittedName>
</protein>
<feature type="region of interest" description="Disordered" evidence="9">
    <location>
        <begin position="121"/>
        <end position="158"/>
    </location>
</feature>
<proteinExistence type="predicted"/>
<dbReference type="EMBL" id="JAUEPP010000002">
    <property type="protein sequence ID" value="KAK3350768.1"/>
    <property type="molecule type" value="Genomic_DNA"/>
</dbReference>
<evidence type="ECO:0000259" key="11">
    <source>
        <dbReference type="PROSITE" id="PS50157"/>
    </source>
</evidence>
<feature type="compositionally biased region" description="Pro residues" evidence="9">
    <location>
        <begin position="132"/>
        <end position="148"/>
    </location>
</feature>
<keyword evidence="6" id="KW-0804">Transcription</keyword>
<dbReference type="Gene3D" id="3.30.160.60">
    <property type="entry name" value="Classic Zinc Finger"/>
    <property type="match status" value="2"/>
</dbReference>
<dbReference type="AlphaFoldDB" id="A0AAE0MTP9"/>
<keyword evidence="13" id="KW-1185">Reference proteome</keyword>
<feature type="domain" description="C2H2-type" evidence="11">
    <location>
        <begin position="39"/>
        <end position="63"/>
    </location>
</feature>
<dbReference type="InterPro" id="IPR001138">
    <property type="entry name" value="Zn2Cys6_DnaBD"/>
</dbReference>
<dbReference type="InterPro" id="IPR013087">
    <property type="entry name" value="Znf_C2H2_type"/>
</dbReference>
<keyword evidence="4" id="KW-0862">Zinc</keyword>
<feature type="domain" description="C2H2-type" evidence="11">
    <location>
        <begin position="11"/>
        <end position="38"/>
    </location>
</feature>
<dbReference type="CDD" id="cd00067">
    <property type="entry name" value="GAL4"/>
    <property type="match status" value="1"/>
</dbReference>
<organism evidence="12 13">
    <name type="scientific">Neurospora tetraspora</name>
    <dbReference type="NCBI Taxonomy" id="94610"/>
    <lineage>
        <taxon>Eukaryota</taxon>
        <taxon>Fungi</taxon>
        <taxon>Dikarya</taxon>
        <taxon>Ascomycota</taxon>
        <taxon>Pezizomycotina</taxon>
        <taxon>Sordariomycetes</taxon>
        <taxon>Sordariomycetidae</taxon>
        <taxon>Sordariales</taxon>
        <taxon>Sordariaceae</taxon>
        <taxon>Neurospora</taxon>
    </lineage>
</organism>
<dbReference type="Gene3D" id="4.10.240.10">
    <property type="entry name" value="Zn(2)-C6 fungal-type DNA-binding domain"/>
    <property type="match status" value="1"/>
</dbReference>
<keyword evidence="7" id="KW-0539">Nucleus</keyword>
<dbReference type="GO" id="GO:0008270">
    <property type="term" value="F:zinc ion binding"/>
    <property type="evidence" value="ECO:0007669"/>
    <property type="project" value="UniProtKB-KW"/>
</dbReference>
<dbReference type="PANTHER" id="PTHR47660:SF2">
    <property type="entry name" value="TRANSCRIPTION FACTOR WITH C2H2 AND ZN(2)-CYS(6) DNA BINDING DOMAIN (EUROFUNG)"/>
    <property type="match status" value="1"/>
</dbReference>
<feature type="compositionally biased region" description="Basic and acidic residues" evidence="9">
    <location>
        <begin position="121"/>
        <end position="130"/>
    </location>
</feature>
<evidence type="ECO:0000256" key="3">
    <source>
        <dbReference type="ARBA" id="ARBA00022771"/>
    </source>
</evidence>
<dbReference type="PROSITE" id="PS00463">
    <property type="entry name" value="ZN2_CY6_FUNGAL_1"/>
    <property type="match status" value="1"/>
</dbReference>
<keyword evidence="3 8" id="KW-0863">Zinc-finger</keyword>
<reference evidence="12" key="1">
    <citation type="journal article" date="2023" name="Mol. Phylogenet. Evol.">
        <title>Genome-scale phylogeny and comparative genomics of the fungal order Sordariales.</title>
        <authorList>
            <person name="Hensen N."/>
            <person name="Bonometti L."/>
            <person name="Westerberg I."/>
            <person name="Brannstrom I.O."/>
            <person name="Guillou S."/>
            <person name="Cros-Aarteil S."/>
            <person name="Calhoun S."/>
            <person name="Haridas S."/>
            <person name="Kuo A."/>
            <person name="Mondo S."/>
            <person name="Pangilinan J."/>
            <person name="Riley R."/>
            <person name="LaButti K."/>
            <person name="Andreopoulos B."/>
            <person name="Lipzen A."/>
            <person name="Chen C."/>
            <person name="Yan M."/>
            <person name="Daum C."/>
            <person name="Ng V."/>
            <person name="Clum A."/>
            <person name="Steindorff A."/>
            <person name="Ohm R.A."/>
            <person name="Martin F."/>
            <person name="Silar P."/>
            <person name="Natvig D.O."/>
            <person name="Lalanne C."/>
            <person name="Gautier V."/>
            <person name="Ament-Velasquez S.L."/>
            <person name="Kruys A."/>
            <person name="Hutchinson M.I."/>
            <person name="Powell A.J."/>
            <person name="Barry K."/>
            <person name="Miller A.N."/>
            <person name="Grigoriev I.V."/>
            <person name="Debuchy R."/>
            <person name="Gladieux P."/>
            <person name="Hiltunen Thoren M."/>
            <person name="Johannesson H."/>
        </authorList>
    </citation>
    <scope>NUCLEOTIDE SEQUENCE</scope>
    <source>
        <strain evidence="12">CBS 560.94</strain>
    </source>
</reference>
<evidence type="ECO:0000256" key="9">
    <source>
        <dbReference type="SAM" id="MobiDB-lite"/>
    </source>
</evidence>
<keyword evidence="5" id="KW-0805">Transcription regulation</keyword>
<dbReference type="GeneID" id="87866564"/>
<dbReference type="PROSITE" id="PS50157">
    <property type="entry name" value="ZINC_FINGER_C2H2_2"/>
    <property type="match status" value="2"/>
</dbReference>
<sequence>MPPQALKAPAFWCSLCGKKFTRKEHLERHIPHHTGFKPYSCDQCFMSFGRQDLLRRHQAIYHSLPDGLDPIPFRAGSHKPDVACEPCHKAKSGCDKVKPSCGSCQKKNILCVPRESKRLVKQETRARRSAEPQPPAPPAQLPLPPLPAPDDHNQPEPVMGASLEAMIGEADAYQPQLGLQQGTGSQSSLISELPLTGIPAPGGPFSMNDFNFANLHYDGLEGYGDPTQSFNPKQANLGSQNDPFLNMSDLSRSSSIDLGLEDFDGLADMDGFADYSGFATVDNTHHSLADHHEEGFKHFGQNKGSASAQHRDHMPQQMVPKKLNAIPRPLVEFQQSRQNKENAIRSSGQHQDAFHHFGHINDNSTFAPAVHQQAFSHFEPNNDRVISLPPTPHQDFALVSPYGLLSPAKTTPSPPPSGSYAQLEGDKPAATRSEILAALDEQWNAHFGNGPPLEKFLSYVLKQTESIK</sequence>
<dbReference type="SUPFAM" id="SSF57701">
    <property type="entry name" value="Zn2/Cys6 DNA-binding domain"/>
    <property type="match status" value="1"/>
</dbReference>
<dbReference type="InterPro" id="IPR036864">
    <property type="entry name" value="Zn2-C6_fun-type_DNA-bd_sf"/>
</dbReference>
<comment type="caution">
    <text evidence="12">The sequence shown here is derived from an EMBL/GenBank/DDBJ whole genome shotgun (WGS) entry which is preliminary data.</text>
</comment>
<evidence type="ECO:0000256" key="8">
    <source>
        <dbReference type="PROSITE-ProRule" id="PRU00042"/>
    </source>
</evidence>
<gene>
    <name evidence="12" type="ORF">B0H65DRAFT_545862</name>
</gene>
<dbReference type="SMART" id="SM00066">
    <property type="entry name" value="GAL4"/>
    <property type="match status" value="1"/>
</dbReference>
<dbReference type="FunFam" id="3.30.160.60:FF:000100">
    <property type="entry name" value="Zinc finger 45-like"/>
    <property type="match status" value="1"/>
</dbReference>
<dbReference type="RefSeq" id="XP_062684063.1">
    <property type="nucleotide sequence ID" value="XM_062829410.1"/>
</dbReference>
<evidence type="ECO:0000256" key="6">
    <source>
        <dbReference type="ARBA" id="ARBA00023163"/>
    </source>
</evidence>
<dbReference type="SMART" id="SM00355">
    <property type="entry name" value="ZnF_C2H2"/>
    <property type="match status" value="2"/>
</dbReference>
<evidence type="ECO:0000256" key="2">
    <source>
        <dbReference type="ARBA" id="ARBA00022737"/>
    </source>
</evidence>
<evidence type="ECO:0000256" key="4">
    <source>
        <dbReference type="ARBA" id="ARBA00022833"/>
    </source>
</evidence>
<evidence type="ECO:0000313" key="12">
    <source>
        <dbReference type="EMBL" id="KAK3350768.1"/>
    </source>
</evidence>
<evidence type="ECO:0000256" key="7">
    <source>
        <dbReference type="ARBA" id="ARBA00023242"/>
    </source>
</evidence>
<dbReference type="GO" id="GO:0000981">
    <property type="term" value="F:DNA-binding transcription factor activity, RNA polymerase II-specific"/>
    <property type="evidence" value="ECO:0007669"/>
    <property type="project" value="InterPro"/>
</dbReference>
<dbReference type="PROSITE" id="PS50048">
    <property type="entry name" value="ZN2_CY6_FUNGAL_2"/>
    <property type="match status" value="1"/>
</dbReference>
<evidence type="ECO:0000256" key="5">
    <source>
        <dbReference type="ARBA" id="ARBA00023015"/>
    </source>
</evidence>
<evidence type="ECO:0000256" key="1">
    <source>
        <dbReference type="ARBA" id="ARBA00022723"/>
    </source>
</evidence>
<dbReference type="SUPFAM" id="SSF57667">
    <property type="entry name" value="beta-beta-alpha zinc fingers"/>
    <property type="match status" value="1"/>
</dbReference>
<evidence type="ECO:0000259" key="10">
    <source>
        <dbReference type="PROSITE" id="PS50048"/>
    </source>
</evidence>
<accession>A0AAE0MTP9</accession>
<feature type="domain" description="Zn(2)-C6 fungal-type" evidence="10">
    <location>
        <begin position="83"/>
        <end position="112"/>
    </location>
</feature>
<name>A0AAE0MTP9_9PEZI</name>
<dbReference type="Pfam" id="PF00172">
    <property type="entry name" value="Zn_clus"/>
    <property type="match status" value="1"/>
</dbReference>
<reference evidence="12" key="2">
    <citation type="submission" date="2023-06" db="EMBL/GenBank/DDBJ databases">
        <authorList>
            <consortium name="Lawrence Berkeley National Laboratory"/>
            <person name="Haridas S."/>
            <person name="Hensen N."/>
            <person name="Bonometti L."/>
            <person name="Westerberg I."/>
            <person name="Brannstrom I.O."/>
            <person name="Guillou S."/>
            <person name="Cros-Aarteil S."/>
            <person name="Calhoun S."/>
            <person name="Kuo A."/>
            <person name="Mondo S."/>
            <person name="Pangilinan J."/>
            <person name="Riley R."/>
            <person name="Labutti K."/>
            <person name="Andreopoulos B."/>
            <person name="Lipzen A."/>
            <person name="Chen C."/>
            <person name="Yanf M."/>
            <person name="Daum C."/>
            <person name="Ng V."/>
            <person name="Clum A."/>
            <person name="Steindorff A."/>
            <person name="Ohm R."/>
            <person name="Martin F."/>
            <person name="Silar P."/>
            <person name="Natvig D."/>
            <person name="Lalanne C."/>
            <person name="Gautier V."/>
            <person name="Ament-Velasquez S.L."/>
            <person name="Kruys A."/>
            <person name="Hutchinson M.I."/>
            <person name="Powell A.J."/>
            <person name="Barry K."/>
            <person name="Miller A.N."/>
            <person name="Grigoriev I.V."/>
            <person name="Debuchy R."/>
            <person name="Gladieux P."/>
            <person name="Thoren M.H."/>
            <person name="Johannesson H."/>
        </authorList>
    </citation>
    <scope>NUCLEOTIDE SEQUENCE</scope>
    <source>
        <strain evidence="12">CBS 560.94</strain>
    </source>
</reference>
<evidence type="ECO:0000313" key="13">
    <source>
        <dbReference type="Proteomes" id="UP001278500"/>
    </source>
</evidence>
<dbReference type="PROSITE" id="PS00028">
    <property type="entry name" value="ZINC_FINGER_C2H2_1"/>
    <property type="match status" value="2"/>
</dbReference>
<keyword evidence="2" id="KW-0677">Repeat</keyword>
<dbReference type="PANTHER" id="PTHR47660">
    <property type="entry name" value="TRANSCRIPTION FACTOR WITH C2H2 AND ZN(2)-CYS(6) DNA BINDING DOMAIN (EUROFUNG)-RELATED-RELATED"/>
    <property type="match status" value="1"/>
</dbReference>
<feature type="region of interest" description="Disordered" evidence="9">
    <location>
        <begin position="407"/>
        <end position="427"/>
    </location>
</feature>
<dbReference type="Proteomes" id="UP001278500">
    <property type="component" value="Unassembled WGS sequence"/>
</dbReference>